<evidence type="ECO:0000256" key="1">
    <source>
        <dbReference type="ARBA" id="ARBA00022729"/>
    </source>
</evidence>
<evidence type="ECO:0000256" key="2">
    <source>
        <dbReference type="SAM" id="SignalP"/>
    </source>
</evidence>
<accession>A0ABU9SWF5</accession>
<feature type="signal peptide" evidence="2">
    <location>
        <begin position="1"/>
        <end position="20"/>
    </location>
</feature>
<sequence>MKAKTVFMLWLMLFSSAAWSLDASLSQYKLGSGDKIKITVFGQSDLSLTTKLPNHGVINYPFLGDISVIGLTGAELEAQLYAGLKGDYLVEPSVSVTVIEYRPFFIDGEVKRPGGYPYQPGLSVNKAAALAGGYTERASKTKIFIRRDNESGQAEQLNADSNDIVLPGDIVTVQQSFF</sequence>
<dbReference type="InterPro" id="IPR049712">
    <property type="entry name" value="Poly_export"/>
</dbReference>
<keyword evidence="6" id="KW-1185">Reference proteome</keyword>
<gene>
    <name evidence="5" type="ORF">WNY77_12405</name>
</gene>
<dbReference type="InterPro" id="IPR003715">
    <property type="entry name" value="Poly_export_N"/>
</dbReference>
<feature type="domain" description="Soluble ligand binding" evidence="4">
    <location>
        <begin position="104"/>
        <end position="151"/>
    </location>
</feature>
<proteinExistence type="predicted"/>
<dbReference type="Pfam" id="PF02563">
    <property type="entry name" value="Poly_export"/>
    <property type="match status" value="1"/>
</dbReference>
<dbReference type="Pfam" id="PF10531">
    <property type="entry name" value="SLBB"/>
    <property type="match status" value="1"/>
</dbReference>
<feature type="domain" description="Polysaccharide export protein N-terminal" evidence="3">
    <location>
        <begin position="25"/>
        <end position="98"/>
    </location>
</feature>
<dbReference type="Proteomes" id="UP001461163">
    <property type="component" value="Unassembled WGS sequence"/>
</dbReference>
<organism evidence="5 6">
    <name type="scientific">Paraglaciecola mesophila</name>
    <dbReference type="NCBI Taxonomy" id="197222"/>
    <lineage>
        <taxon>Bacteria</taxon>
        <taxon>Pseudomonadati</taxon>
        <taxon>Pseudomonadota</taxon>
        <taxon>Gammaproteobacteria</taxon>
        <taxon>Alteromonadales</taxon>
        <taxon>Alteromonadaceae</taxon>
        <taxon>Paraglaciecola</taxon>
    </lineage>
</organism>
<protein>
    <submittedName>
        <fullName evidence="5">Polysaccharide biosynthesis/export family protein</fullName>
    </submittedName>
</protein>
<keyword evidence="1 2" id="KW-0732">Signal</keyword>
<dbReference type="PANTHER" id="PTHR33619">
    <property type="entry name" value="POLYSACCHARIDE EXPORT PROTEIN GFCE-RELATED"/>
    <property type="match status" value="1"/>
</dbReference>
<evidence type="ECO:0000313" key="6">
    <source>
        <dbReference type="Proteomes" id="UP001461163"/>
    </source>
</evidence>
<evidence type="ECO:0000313" key="5">
    <source>
        <dbReference type="EMBL" id="MEM5498202.1"/>
    </source>
</evidence>
<dbReference type="Gene3D" id="3.30.1950.10">
    <property type="entry name" value="wza like domain"/>
    <property type="match status" value="1"/>
</dbReference>
<comment type="caution">
    <text evidence="5">The sequence shown here is derived from an EMBL/GenBank/DDBJ whole genome shotgun (WGS) entry which is preliminary data.</text>
</comment>
<dbReference type="RefSeq" id="WP_342881896.1">
    <property type="nucleotide sequence ID" value="NZ_JBBMQS010000006.1"/>
</dbReference>
<evidence type="ECO:0000259" key="4">
    <source>
        <dbReference type="Pfam" id="PF10531"/>
    </source>
</evidence>
<dbReference type="EMBL" id="JBBMQS010000006">
    <property type="protein sequence ID" value="MEM5498202.1"/>
    <property type="molecule type" value="Genomic_DNA"/>
</dbReference>
<dbReference type="Gene3D" id="3.10.560.10">
    <property type="entry name" value="Outer membrane lipoprotein wza domain like"/>
    <property type="match status" value="1"/>
</dbReference>
<feature type="chain" id="PRO_5046631497" evidence="2">
    <location>
        <begin position="21"/>
        <end position="178"/>
    </location>
</feature>
<name>A0ABU9SWF5_9ALTE</name>
<dbReference type="PANTHER" id="PTHR33619:SF3">
    <property type="entry name" value="POLYSACCHARIDE EXPORT PROTEIN GFCE-RELATED"/>
    <property type="match status" value="1"/>
</dbReference>
<evidence type="ECO:0000259" key="3">
    <source>
        <dbReference type="Pfam" id="PF02563"/>
    </source>
</evidence>
<reference evidence="5 6" key="1">
    <citation type="submission" date="2024-03" db="EMBL/GenBank/DDBJ databases">
        <title>Community enrichment and isolation of bacterial strains for fucoidan degradation.</title>
        <authorList>
            <person name="Sichert A."/>
        </authorList>
    </citation>
    <scope>NUCLEOTIDE SEQUENCE [LARGE SCALE GENOMIC DNA]</scope>
    <source>
        <strain evidence="5 6">AS12</strain>
    </source>
</reference>
<dbReference type="InterPro" id="IPR019554">
    <property type="entry name" value="Soluble_ligand-bd"/>
</dbReference>